<reference evidence="5" key="1">
    <citation type="submission" date="2023-05" db="EMBL/GenBank/DDBJ databases">
        <title>Genome and transcriptome analyses reveal genes involved in the formation of fine ridges on petal epidermal cells in Hibiscus trionum.</title>
        <authorList>
            <person name="Koshimizu S."/>
            <person name="Masuda S."/>
            <person name="Ishii T."/>
            <person name="Shirasu K."/>
            <person name="Hoshino A."/>
            <person name="Arita M."/>
        </authorList>
    </citation>
    <scope>NUCLEOTIDE SEQUENCE</scope>
    <source>
        <strain evidence="5">Hamamatsu line</strain>
    </source>
</reference>
<dbReference type="GO" id="GO:0005654">
    <property type="term" value="C:nucleoplasm"/>
    <property type="evidence" value="ECO:0007669"/>
    <property type="project" value="TreeGrafter"/>
</dbReference>
<dbReference type="InterPro" id="IPR035979">
    <property type="entry name" value="RBD_domain_sf"/>
</dbReference>
<dbReference type="AlphaFoldDB" id="A0A9W7M7W2"/>
<organism evidence="5 6">
    <name type="scientific">Hibiscus trionum</name>
    <name type="common">Flower of an hour</name>
    <dbReference type="NCBI Taxonomy" id="183268"/>
    <lineage>
        <taxon>Eukaryota</taxon>
        <taxon>Viridiplantae</taxon>
        <taxon>Streptophyta</taxon>
        <taxon>Embryophyta</taxon>
        <taxon>Tracheophyta</taxon>
        <taxon>Spermatophyta</taxon>
        <taxon>Magnoliopsida</taxon>
        <taxon>eudicotyledons</taxon>
        <taxon>Gunneridae</taxon>
        <taxon>Pentapetalae</taxon>
        <taxon>rosids</taxon>
        <taxon>malvids</taxon>
        <taxon>Malvales</taxon>
        <taxon>Malvaceae</taxon>
        <taxon>Malvoideae</taxon>
        <taxon>Hibiscus</taxon>
    </lineage>
</organism>
<dbReference type="Gene3D" id="3.30.70.330">
    <property type="match status" value="1"/>
</dbReference>
<feature type="region of interest" description="Disordered" evidence="3">
    <location>
        <begin position="1"/>
        <end position="20"/>
    </location>
</feature>
<protein>
    <recommendedName>
        <fullName evidence="4">RRM domain-containing protein</fullName>
    </recommendedName>
</protein>
<dbReference type="GO" id="GO:0005737">
    <property type="term" value="C:cytoplasm"/>
    <property type="evidence" value="ECO:0007669"/>
    <property type="project" value="TreeGrafter"/>
</dbReference>
<gene>
    <name evidence="5" type="ORF">HRI_002752200</name>
</gene>
<evidence type="ECO:0000313" key="6">
    <source>
        <dbReference type="Proteomes" id="UP001165190"/>
    </source>
</evidence>
<dbReference type="EMBL" id="BSYR01000024">
    <property type="protein sequence ID" value="GMI90829.1"/>
    <property type="molecule type" value="Genomic_DNA"/>
</dbReference>
<dbReference type="CDD" id="cd00590">
    <property type="entry name" value="RRM_SF"/>
    <property type="match status" value="1"/>
</dbReference>
<evidence type="ECO:0000256" key="1">
    <source>
        <dbReference type="ARBA" id="ARBA00022884"/>
    </source>
</evidence>
<dbReference type="PANTHER" id="PTHR15481">
    <property type="entry name" value="RIBONUCLEIC ACID BINDING PROTEIN S1"/>
    <property type="match status" value="1"/>
</dbReference>
<dbReference type="Proteomes" id="UP001165190">
    <property type="component" value="Unassembled WGS sequence"/>
</dbReference>
<keyword evidence="1 2" id="KW-0694">RNA-binding</keyword>
<dbReference type="PANTHER" id="PTHR15481:SF0">
    <property type="entry name" value="LD23870P-RELATED"/>
    <property type="match status" value="1"/>
</dbReference>
<proteinExistence type="predicted"/>
<dbReference type="InterPro" id="IPR000504">
    <property type="entry name" value="RRM_dom"/>
</dbReference>
<feature type="domain" description="RRM" evidence="4">
    <location>
        <begin position="32"/>
        <end position="112"/>
    </location>
</feature>
<feature type="region of interest" description="Disordered" evidence="3">
    <location>
        <begin position="119"/>
        <end position="162"/>
    </location>
</feature>
<accession>A0A9W7M7W2</accession>
<feature type="compositionally biased region" description="Basic and acidic residues" evidence="3">
    <location>
        <begin position="152"/>
        <end position="162"/>
    </location>
</feature>
<evidence type="ECO:0000313" key="5">
    <source>
        <dbReference type="EMBL" id="GMI90829.1"/>
    </source>
</evidence>
<comment type="caution">
    <text evidence="5">The sequence shown here is derived from an EMBL/GenBank/DDBJ whole genome shotgun (WGS) entry which is preliminary data.</text>
</comment>
<keyword evidence="6" id="KW-1185">Reference proteome</keyword>
<evidence type="ECO:0000259" key="4">
    <source>
        <dbReference type="PROSITE" id="PS50102"/>
    </source>
</evidence>
<dbReference type="SMART" id="SM00360">
    <property type="entry name" value="RRM"/>
    <property type="match status" value="1"/>
</dbReference>
<sequence>MAERRGESRSQSGVDACRNNEAFNRNPASKTWMIFIDRLSRRVSRGALWELCGHYGKVKKVFISAINKKPKYKDDTFAFVHFYNRKDMLNVINVLDGTKIDDRTVYASEARFPANMSTQNAAQRGKVYQRKDGKGEGTETNNKNTTRTFRNNPRDSRSYKEVLSEKPVTVDVPVTTRWGVESDSTNRSSEDGVTEFSIPEEEVQWLKRSVAGIMKPSFEREFIQRALLSDGINVKVAKWGSLQNSCIIIFNSTEALESVWSTKFEELSFWFEFLDREVTVDGIPLTFCPISLLGVPIHCWNSDFFTKLANRWGRLIKIHESTSSKDDLSMARMIIRVGSQFDIPDFVKIRINGRLFRIGIKKDETFPKLPEVEFHSESDLGDRNGPEVMVDCDMAFPEAPPENIRDGGSPVNSLPTFYWE</sequence>
<feature type="compositionally biased region" description="Low complexity" evidence="3">
    <location>
        <begin position="138"/>
        <end position="151"/>
    </location>
</feature>
<dbReference type="InterPro" id="IPR012677">
    <property type="entry name" value="Nucleotide-bd_a/b_plait_sf"/>
</dbReference>
<dbReference type="GO" id="GO:0061574">
    <property type="term" value="C:ASAP complex"/>
    <property type="evidence" value="ECO:0007669"/>
    <property type="project" value="TreeGrafter"/>
</dbReference>
<dbReference type="Pfam" id="PF00076">
    <property type="entry name" value="RRM_1"/>
    <property type="match status" value="1"/>
</dbReference>
<dbReference type="SUPFAM" id="SSF54928">
    <property type="entry name" value="RNA-binding domain, RBD"/>
    <property type="match status" value="1"/>
</dbReference>
<dbReference type="PROSITE" id="PS50102">
    <property type="entry name" value="RRM"/>
    <property type="match status" value="1"/>
</dbReference>
<name>A0A9W7M7W2_HIBTR</name>
<dbReference type="OrthoDB" id="1749483at2759"/>
<evidence type="ECO:0000256" key="3">
    <source>
        <dbReference type="SAM" id="MobiDB-lite"/>
    </source>
</evidence>
<dbReference type="GO" id="GO:0000398">
    <property type="term" value="P:mRNA splicing, via spliceosome"/>
    <property type="evidence" value="ECO:0007669"/>
    <property type="project" value="TreeGrafter"/>
</dbReference>
<evidence type="ECO:0000256" key="2">
    <source>
        <dbReference type="PROSITE-ProRule" id="PRU00176"/>
    </source>
</evidence>
<dbReference type="GO" id="GO:0003723">
    <property type="term" value="F:RNA binding"/>
    <property type="evidence" value="ECO:0007669"/>
    <property type="project" value="UniProtKB-UniRule"/>
</dbReference>